<evidence type="ECO:0000313" key="1">
    <source>
        <dbReference type="EMBL" id="WED43103.1"/>
    </source>
</evidence>
<accession>A0ABY8ARD9</accession>
<dbReference type="RefSeq" id="WP_275088917.1">
    <property type="nucleotide sequence ID" value="NZ_CP119078.1"/>
</dbReference>
<gene>
    <name evidence="1" type="ORF">PXX05_14570</name>
</gene>
<proteinExistence type="predicted"/>
<protein>
    <recommendedName>
        <fullName evidence="3">Coiled-coil protein</fullName>
    </recommendedName>
</protein>
<sequence length="116" mass="13301">MSASTEGSYANKLNNLLAVLKPELAELKQLLIKFKLVNSPYKNRFSHLVAIANTQRAYEGKIEQNVNMITQQLSQILELLNQIVEDDEVRDLYIDAGIFDELLKHREKILKVLAYV</sequence>
<dbReference type="Proteomes" id="UP001222087">
    <property type="component" value="Chromosome"/>
</dbReference>
<organism evidence="1 2">
    <name type="scientific">Legionella cardiaca</name>
    <dbReference type="NCBI Taxonomy" id="1071983"/>
    <lineage>
        <taxon>Bacteria</taxon>
        <taxon>Pseudomonadati</taxon>
        <taxon>Pseudomonadota</taxon>
        <taxon>Gammaproteobacteria</taxon>
        <taxon>Legionellales</taxon>
        <taxon>Legionellaceae</taxon>
        <taxon>Legionella</taxon>
    </lineage>
</organism>
<keyword evidence="2" id="KW-1185">Reference proteome</keyword>
<dbReference type="EMBL" id="CP119078">
    <property type="protein sequence ID" value="WED43103.1"/>
    <property type="molecule type" value="Genomic_DNA"/>
</dbReference>
<evidence type="ECO:0000313" key="2">
    <source>
        <dbReference type="Proteomes" id="UP001222087"/>
    </source>
</evidence>
<evidence type="ECO:0008006" key="3">
    <source>
        <dbReference type="Google" id="ProtNLM"/>
    </source>
</evidence>
<reference evidence="1 2" key="1">
    <citation type="submission" date="2023-02" db="EMBL/GenBank/DDBJ databases">
        <title>Genome Sequence of L. cardiaca H63T.</title>
        <authorList>
            <person name="Lopez A.E."/>
            <person name="Cianciotto N.P."/>
        </authorList>
    </citation>
    <scope>NUCLEOTIDE SEQUENCE [LARGE SCALE GENOMIC DNA]</scope>
    <source>
        <strain evidence="1 2">H63</strain>
    </source>
</reference>
<name>A0ABY8ARD9_9GAMM</name>